<dbReference type="PhylomeDB" id="A0A0G4IER2"/>
<dbReference type="EMBL" id="CDMZ01005904">
    <property type="protein sequence ID" value="CEM55726.1"/>
    <property type="molecule type" value="Genomic_DNA"/>
</dbReference>
<feature type="compositionally biased region" description="Acidic residues" evidence="1">
    <location>
        <begin position="42"/>
        <end position="70"/>
    </location>
</feature>
<organism evidence="2">
    <name type="scientific">Chromera velia CCMP2878</name>
    <dbReference type="NCBI Taxonomy" id="1169474"/>
    <lineage>
        <taxon>Eukaryota</taxon>
        <taxon>Sar</taxon>
        <taxon>Alveolata</taxon>
        <taxon>Colpodellida</taxon>
        <taxon>Chromeraceae</taxon>
        <taxon>Chromera</taxon>
    </lineage>
</organism>
<feature type="region of interest" description="Disordered" evidence="1">
    <location>
        <begin position="41"/>
        <end position="70"/>
    </location>
</feature>
<evidence type="ECO:0000256" key="1">
    <source>
        <dbReference type="SAM" id="MobiDB-lite"/>
    </source>
</evidence>
<evidence type="ECO:0000313" key="2">
    <source>
        <dbReference type="EMBL" id="CEM55726.1"/>
    </source>
</evidence>
<protein>
    <submittedName>
        <fullName evidence="2">Uncharacterized protein</fullName>
    </submittedName>
</protein>
<accession>A0A0G4IER2</accession>
<dbReference type="VEuPathDB" id="CryptoDB:Cvel_13784"/>
<sequence length="263" mass="30266">MLEGAVRENGLPVERANRALVEVIVLKKERGWFGARLLDTAEAVEGEDEEEDEEDSEEENEGGVGEDEPPEDVYWRPLHVACKNCDKPWSSQLLDFLNPRQGKMYQKDPDGNSIFHYPEVLHNPDFLAKLLKKVGKANDPGGWFDKEGLDPVCLCLKIIGEHHKEEVRLRDQWVIERETLKEEGAEKAEVESKRAEAWVEIDSLRLKRAAVQKSWQLLQELDFAVEGRVAKENLECRLRIRNRLKRKAKRRQLALLGIPLKAE</sequence>
<reference evidence="2" key="1">
    <citation type="submission" date="2014-11" db="EMBL/GenBank/DDBJ databases">
        <authorList>
            <person name="Otto D Thomas"/>
            <person name="Naeem Raeece"/>
        </authorList>
    </citation>
    <scope>NUCLEOTIDE SEQUENCE</scope>
</reference>
<gene>
    <name evidence="2" type="ORF">Cvel_13784</name>
</gene>
<proteinExistence type="predicted"/>
<name>A0A0G4IER2_9ALVE</name>
<dbReference type="AlphaFoldDB" id="A0A0G4IER2"/>